<protein>
    <submittedName>
        <fullName evidence="3">Extensin family protein</fullName>
    </submittedName>
</protein>
<evidence type="ECO:0000259" key="2">
    <source>
        <dbReference type="Pfam" id="PF06904"/>
    </source>
</evidence>
<dbReference type="EMBL" id="JAXAFJ010000002">
    <property type="protein sequence ID" value="MDX6805609.1"/>
    <property type="molecule type" value="Genomic_DNA"/>
</dbReference>
<evidence type="ECO:0000313" key="3">
    <source>
        <dbReference type="EMBL" id="MDX6805609.1"/>
    </source>
</evidence>
<dbReference type="Proteomes" id="UP001274321">
    <property type="component" value="Unassembled WGS sequence"/>
</dbReference>
<evidence type="ECO:0000313" key="4">
    <source>
        <dbReference type="Proteomes" id="UP001274321"/>
    </source>
</evidence>
<evidence type="ECO:0000256" key="1">
    <source>
        <dbReference type="SAM" id="MobiDB-lite"/>
    </source>
</evidence>
<gene>
    <name evidence="3" type="ORF">SCD90_06000</name>
</gene>
<sequence>MRSGFAYSSLLITALLLAACGRFGGPEREPWRDAAEARCLKAGGLQPSAYAEPLKPIRDKLTCGLEHPFRISGTADGSVAMVPPARMGCPVTAALNYWMKEVVQPSAFANFGQPVVAIKNAASYGCRTRNHKVGAKLSEHGFGNALDISAFILADGRTVTIKRGWRGAPDERAFLRQVQGGACGPFKTVLAPGSDRYHEDHLHLDLARHDAAGKRAYCRPHPQVVASAPQFQRPAPGYSAQPDGYGQPGPYATAPMSYAAEPVWPVVLDGPASAGSPDAEEDD</sequence>
<dbReference type="Pfam" id="PF06904">
    <property type="entry name" value="Extensin-like_C"/>
    <property type="match status" value="1"/>
</dbReference>
<name>A0ABU4RLA5_9HYPH</name>
<accession>A0ABU4RLA5</accession>
<dbReference type="InterPro" id="IPR009683">
    <property type="entry name" value="Extensin-like_C"/>
</dbReference>
<proteinExistence type="predicted"/>
<organism evidence="3 4">
    <name type="scientific">Terrihabitans rhizophilus</name>
    <dbReference type="NCBI Taxonomy" id="3092662"/>
    <lineage>
        <taxon>Bacteria</taxon>
        <taxon>Pseudomonadati</taxon>
        <taxon>Pseudomonadota</taxon>
        <taxon>Alphaproteobacteria</taxon>
        <taxon>Hyphomicrobiales</taxon>
        <taxon>Terrihabitans</taxon>
    </lineage>
</organism>
<feature type="region of interest" description="Disordered" evidence="1">
    <location>
        <begin position="228"/>
        <end position="254"/>
    </location>
</feature>
<dbReference type="RefSeq" id="WP_319843718.1">
    <property type="nucleotide sequence ID" value="NZ_JAXAFJ010000002.1"/>
</dbReference>
<keyword evidence="4" id="KW-1185">Reference proteome</keyword>
<reference evidence="3 4" key="1">
    <citation type="submission" date="2023-11" db="EMBL/GenBank/DDBJ databases">
        <authorList>
            <person name="Bao R."/>
        </authorList>
    </citation>
    <scope>NUCLEOTIDE SEQUENCE [LARGE SCALE GENOMIC DNA]</scope>
    <source>
        <strain evidence="3 4">PJ23</strain>
    </source>
</reference>
<feature type="domain" description="Extensin-like C-terminal" evidence="2">
    <location>
        <begin position="39"/>
        <end position="219"/>
    </location>
</feature>
<dbReference type="PROSITE" id="PS51257">
    <property type="entry name" value="PROKAR_LIPOPROTEIN"/>
    <property type="match status" value="1"/>
</dbReference>
<comment type="caution">
    <text evidence="3">The sequence shown here is derived from an EMBL/GenBank/DDBJ whole genome shotgun (WGS) entry which is preliminary data.</text>
</comment>